<evidence type="ECO:0000313" key="1">
    <source>
        <dbReference type="EMBL" id="WXB94580.1"/>
    </source>
</evidence>
<organism evidence="1 2">
    <name type="scientific">Bacillus kandeliae</name>
    <dbReference type="NCBI Taxonomy" id="3129297"/>
    <lineage>
        <taxon>Bacteria</taxon>
        <taxon>Bacillati</taxon>
        <taxon>Bacillota</taxon>
        <taxon>Bacilli</taxon>
        <taxon>Bacillales</taxon>
        <taxon>Bacillaceae</taxon>
        <taxon>Bacillus</taxon>
    </lineage>
</organism>
<accession>A0ABZ2NBE1</accession>
<dbReference type="InterPro" id="IPR043737">
    <property type="entry name" value="DUF5682"/>
</dbReference>
<gene>
    <name evidence="1" type="ORF">WDJ61_08120</name>
</gene>
<dbReference type="RefSeq" id="WP_338754348.1">
    <property type="nucleotide sequence ID" value="NZ_CP147404.1"/>
</dbReference>
<dbReference type="EMBL" id="CP147404">
    <property type="protein sequence ID" value="WXB94580.1"/>
    <property type="molecule type" value="Genomic_DNA"/>
</dbReference>
<sequence length="801" mass="92257">MERVLQGEEMDQINALYDQALNYNGKTIYFPVRHHSPACSYHLQKVIKTYQPEVILIEGPTDANKLIPYLVHENNQAPFTIYYSYADQEALLDDEKGKYTCYYPFLDYSPEIVALRQAQKLGIEAKFIDLPYEQILLHSEQGKGIHEKYSKKNYNDDYLFDRSRFIQSLCQKENCRTFNELWEKLYEVDGIYQSTEVFVKNMLAYCYLSRHDYTEEMLKEEGCLAREQFMAQEIQQAMNKYERVLVVTGGFHTPGLIELQSEPLPKLSLKKVKEKDKGTYLMAYTYKECHQLNGYASGMPYPSYYQTVWRHISKRTKQPFEASVQYYIAKFGKKLREIEDGVSTADSIEAMRMAIGLAGLRDKVECSLYELLDGVKSAFTKHEHQQPLQALDPLLVGHQIGLIKETLDMPPIVTDFQSICKKYKLHIQTVQKQEKVLDLLKTKSHREISRFFHAMAYLNTDFCFKKKGPNYVKRMDTNLVRETWEYCWNPTVETELIQHSVYGGTINEAVSERIMDTIKRNSNESNAACEQLVYAALIGLEPLMKKVLPAVEQIIQQDGDFYSLVDACHHLHFLVKESYLFDIEQSPYIKSLLIQAFQKAVSLVTGVANVPKDDENRAVEAMKEFYTLIIDRDLPLQTELFLVQLKEILAAKEQNPAIAGAVVSMLIGLEEWTEEQAVDKTMSYLFATGDAITEAAAFLKGLFSVSRDMMLSNQMLLDGIQHMLGEISYDMFLNVLPELRYAFSSFNPLEINMIATRVAHLHETNVDSVLESQAIDEAVIRHAKALDDEARQQLLDWAILK</sequence>
<dbReference type="Proteomes" id="UP001387364">
    <property type="component" value="Chromosome"/>
</dbReference>
<protein>
    <submittedName>
        <fullName evidence="1">DUF5682 family protein</fullName>
    </submittedName>
</protein>
<keyword evidence="2" id="KW-1185">Reference proteome</keyword>
<name>A0ABZ2NBE1_9BACI</name>
<evidence type="ECO:0000313" key="2">
    <source>
        <dbReference type="Proteomes" id="UP001387364"/>
    </source>
</evidence>
<dbReference type="Pfam" id="PF18934">
    <property type="entry name" value="DUF5682"/>
    <property type="match status" value="1"/>
</dbReference>
<proteinExistence type="predicted"/>
<reference evidence="1 2" key="1">
    <citation type="submission" date="2024-02" db="EMBL/GenBank/DDBJ databases">
        <title>Seven novel Bacillus-like species.</title>
        <authorList>
            <person name="Liu G."/>
        </authorList>
    </citation>
    <scope>NUCLEOTIDE SEQUENCE [LARGE SCALE GENOMIC DNA]</scope>
    <source>
        <strain evidence="1 2">FJAT-52991</strain>
    </source>
</reference>